<dbReference type="RefSeq" id="WP_091096991.1">
    <property type="nucleotide sequence ID" value="NZ_FNXE01000010.1"/>
</dbReference>
<dbReference type="InterPro" id="IPR050626">
    <property type="entry name" value="Peptidase_M16"/>
</dbReference>
<gene>
    <name evidence="12" type="ORF">SAMN02927937_01005</name>
</gene>
<feature type="domain" description="Peptidase M16 N-terminal" evidence="10">
    <location>
        <begin position="50"/>
        <end position="192"/>
    </location>
</feature>
<evidence type="ECO:0000313" key="12">
    <source>
        <dbReference type="EMBL" id="SEH71303.1"/>
    </source>
</evidence>
<keyword evidence="5" id="KW-0378">Hydrolase</keyword>
<name>A0A1H6KIH8_9FLAO</name>
<evidence type="ECO:0000256" key="8">
    <source>
        <dbReference type="RuleBase" id="RU004447"/>
    </source>
</evidence>
<feature type="chain" id="PRO_5011525118" evidence="9">
    <location>
        <begin position="22"/>
        <end position="937"/>
    </location>
</feature>
<feature type="domain" description="Peptidase M16 C-terminal" evidence="11">
    <location>
        <begin position="206"/>
        <end position="389"/>
    </location>
</feature>
<organism evidence="12 13">
    <name type="scientific">Paenimyroides marinum</name>
    <dbReference type="NCBI Taxonomy" id="1159016"/>
    <lineage>
        <taxon>Bacteria</taxon>
        <taxon>Pseudomonadati</taxon>
        <taxon>Bacteroidota</taxon>
        <taxon>Flavobacteriia</taxon>
        <taxon>Flavobacteriales</taxon>
        <taxon>Flavobacteriaceae</taxon>
        <taxon>Paenimyroides</taxon>
    </lineage>
</organism>
<dbReference type="GO" id="GO:0046872">
    <property type="term" value="F:metal ion binding"/>
    <property type="evidence" value="ECO:0007669"/>
    <property type="project" value="UniProtKB-KW"/>
</dbReference>
<dbReference type="PROSITE" id="PS00143">
    <property type="entry name" value="INSULINASE"/>
    <property type="match status" value="1"/>
</dbReference>
<dbReference type="InterPro" id="IPR001431">
    <property type="entry name" value="Pept_M16_Zn_BS"/>
</dbReference>
<dbReference type="OrthoDB" id="9811314at2"/>
<dbReference type="Proteomes" id="UP000199634">
    <property type="component" value="Unassembled WGS sequence"/>
</dbReference>
<evidence type="ECO:0000256" key="5">
    <source>
        <dbReference type="ARBA" id="ARBA00022801"/>
    </source>
</evidence>
<dbReference type="InterPro" id="IPR011249">
    <property type="entry name" value="Metalloenz_LuxS/M16"/>
</dbReference>
<keyword evidence="7" id="KW-0482">Metalloprotease</keyword>
<comment type="cofactor">
    <cofactor evidence="1">
        <name>Zn(2+)</name>
        <dbReference type="ChEBI" id="CHEBI:29105"/>
    </cofactor>
</comment>
<accession>A0A1H6KIH8</accession>
<evidence type="ECO:0000313" key="13">
    <source>
        <dbReference type="Proteomes" id="UP000199634"/>
    </source>
</evidence>
<sequence>MNLKKITLALLVLPASLWAQVADLNQKIPNDPDVRIGKLDNGLTYYIRKNGKPEKKVDLRLVLNAGSILETDKQVGLAHFMEHMVFNGTKTFPKNELINYLQSIGVKFGQHLNAYTSFDETVYFLPIPSDDPVKLDKGFQILEDWAFNANLDANDIDDERGVVIEEYRTRLGANERMMKNYLPKMLHNSLYPKRLPIGTKENLETFKHEEIRQFYKDWYRPDLMAVIVVGDINVDEMEAKIKDHFGKYKNPENAKERKTFDIPNHKETFVSINTDKEATSSMVQIFYKDHEKSTPSTTVGDYRTDFIEGLFSRMLNARLEEYTNDANPPFVYGYSYHGSLLGRGKEAFQSIAMTAEDKQLEAVRTLATENERARKFGFTQTELDRAKNEYLASYEKMYNDRDKNNSSVYLGRYQNNFLKGEAIPSIEYSYNLVKELLPTITLKDVNKVIHSYIKDENRVIILMGPEKDGLKTPTEQEVLAALDVSKVEITPYEDVAVAESLIRNEIKPGKVVKTSKNDKLGTTTLELSNGAKVTYKKTDFKNDEVLFDAASFGGFNLLDTKTYKSINLATSAVPQAGIAGMDQNALSKFNTGKLYRVTPYVGGMTEGFYGNSTPKDLEFLFQSIYAYFTDLNYDEKAYESEKSKSKSFYANIMSRPETYFSKEVSDFMFGHNERYISFPPEEKDWETTDYKKAYELFKERFADASDFEFFFVGNVTDEQMKTLSEKYLASLPALNRKETFKDSGIRAITGVHKKEVFKGNDDKATVRISYTGETTYSEKEDLAMQALGEILTIKLIEELREKEGGVYGAGARGGLNKLPYGSYNFSISYPTNPADADKLIELTLKEVEKIQQNGPEAADLDKFKEGEMTDYTKSLKENKYWLDVLSDAYTSQENPEKALDFEKNLKALTAKEVQEVAKKYLTKNRIIAVLKPETAKK</sequence>
<feature type="domain" description="Peptidase M16 C-terminal" evidence="11">
    <location>
        <begin position="697"/>
        <end position="865"/>
    </location>
</feature>
<keyword evidence="4" id="KW-0479">Metal-binding</keyword>
<dbReference type="GO" id="GO:0004222">
    <property type="term" value="F:metalloendopeptidase activity"/>
    <property type="evidence" value="ECO:0007669"/>
    <property type="project" value="InterPro"/>
</dbReference>
<dbReference type="PANTHER" id="PTHR43690:SF34">
    <property type="entry name" value="ZINC PROTEASE PQQL-LIKE"/>
    <property type="match status" value="1"/>
</dbReference>
<dbReference type="AlphaFoldDB" id="A0A1H6KIH8"/>
<dbReference type="SUPFAM" id="SSF63411">
    <property type="entry name" value="LuxS/MPP-like metallohydrolase"/>
    <property type="match status" value="4"/>
</dbReference>
<comment type="similarity">
    <text evidence="2 8">Belongs to the peptidase M16 family.</text>
</comment>
<evidence type="ECO:0000256" key="1">
    <source>
        <dbReference type="ARBA" id="ARBA00001947"/>
    </source>
</evidence>
<evidence type="ECO:0000259" key="10">
    <source>
        <dbReference type="Pfam" id="PF00675"/>
    </source>
</evidence>
<dbReference type="STRING" id="1159016.SAMN02927937_01005"/>
<dbReference type="Pfam" id="PF05193">
    <property type="entry name" value="Peptidase_M16_C"/>
    <property type="match status" value="2"/>
</dbReference>
<dbReference type="Pfam" id="PF00675">
    <property type="entry name" value="Peptidase_M16"/>
    <property type="match status" value="1"/>
</dbReference>
<keyword evidence="13" id="KW-1185">Reference proteome</keyword>
<evidence type="ECO:0000256" key="2">
    <source>
        <dbReference type="ARBA" id="ARBA00007261"/>
    </source>
</evidence>
<keyword evidence="9" id="KW-0732">Signal</keyword>
<dbReference type="PANTHER" id="PTHR43690">
    <property type="entry name" value="NARDILYSIN"/>
    <property type="match status" value="1"/>
</dbReference>
<dbReference type="InterPro" id="IPR011765">
    <property type="entry name" value="Pept_M16_N"/>
</dbReference>
<dbReference type="InterPro" id="IPR007863">
    <property type="entry name" value="Peptidase_M16_C"/>
</dbReference>
<evidence type="ECO:0000256" key="7">
    <source>
        <dbReference type="ARBA" id="ARBA00023049"/>
    </source>
</evidence>
<evidence type="ECO:0000256" key="3">
    <source>
        <dbReference type="ARBA" id="ARBA00022670"/>
    </source>
</evidence>
<keyword evidence="3 12" id="KW-0645">Protease</keyword>
<protein>
    <submittedName>
        <fullName evidence="12">Zinc protease</fullName>
    </submittedName>
</protein>
<dbReference type="Gene3D" id="3.30.830.10">
    <property type="entry name" value="Metalloenzyme, LuxS/M16 peptidase-like"/>
    <property type="match status" value="4"/>
</dbReference>
<evidence type="ECO:0000259" key="11">
    <source>
        <dbReference type="Pfam" id="PF05193"/>
    </source>
</evidence>
<feature type="signal peptide" evidence="9">
    <location>
        <begin position="1"/>
        <end position="21"/>
    </location>
</feature>
<evidence type="ECO:0000256" key="4">
    <source>
        <dbReference type="ARBA" id="ARBA00022723"/>
    </source>
</evidence>
<evidence type="ECO:0000256" key="9">
    <source>
        <dbReference type="SAM" id="SignalP"/>
    </source>
</evidence>
<dbReference type="GO" id="GO:0006508">
    <property type="term" value="P:proteolysis"/>
    <property type="evidence" value="ECO:0007669"/>
    <property type="project" value="UniProtKB-KW"/>
</dbReference>
<proteinExistence type="inferred from homology"/>
<keyword evidence="6" id="KW-0862">Zinc</keyword>
<dbReference type="EMBL" id="FNXE01000010">
    <property type="protein sequence ID" value="SEH71303.1"/>
    <property type="molecule type" value="Genomic_DNA"/>
</dbReference>
<reference evidence="13" key="1">
    <citation type="submission" date="2016-10" db="EMBL/GenBank/DDBJ databases">
        <authorList>
            <person name="Varghese N."/>
            <person name="Submissions S."/>
        </authorList>
    </citation>
    <scope>NUCLEOTIDE SEQUENCE [LARGE SCALE GENOMIC DNA]</scope>
    <source>
        <strain evidence="13">CGMCC 1.10825</strain>
    </source>
</reference>
<evidence type="ECO:0000256" key="6">
    <source>
        <dbReference type="ARBA" id="ARBA00022833"/>
    </source>
</evidence>